<dbReference type="InterPro" id="IPR041686">
    <property type="entry name" value="Znf-CCCH_3"/>
</dbReference>
<dbReference type="GO" id="GO:0008270">
    <property type="term" value="F:zinc ion binding"/>
    <property type="evidence" value="ECO:0007669"/>
    <property type="project" value="UniProtKB-KW"/>
</dbReference>
<dbReference type="EMBL" id="GDJX01027174">
    <property type="protein sequence ID" value="JAT40762.1"/>
    <property type="molecule type" value="Transcribed_RNA"/>
</dbReference>
<keyword evidence="3 6" id="KW-0863">Zinc-finger</keyword>
<sequence>MAATTTTTTTTTAAAAMEAEILKRNTDCVYFLASPLTCKKGSECEYRHSDIARLNPRDCWYWLSGNCLNPTCAFRHPPLEGLTETSSNSVHVAHHSVVATSKTNVPCYFYFNTCCMKGDQCPFSHVMDDVSHGRKFPKTATPEATSSHLVVNKTCTENDTGPSSVEIPENPADGTSKEPITVTQAKVVIADTAPNNISEEASHSHESPGSSNPDYEKPIIKSPDNPSPEDKYINRREDSFSERSSEELVENPKESEEWWESSPGFDVLVDDGSEQLAYEDDVDYLQVRERESERLHNHLMHFDYEDSTAYDSMDFPDAGFMYDHSLYDAYEHFNDGYAPDYAGRIPEPSGERMLEPMLHRKRRSPQREWGAERGRVDLRDHLRKRRRVDTCLVSRNSRKHHPSHTKSTSQKHLGIPGMHLTYQDRLTSELRRELRRNNIRSSRSERESALDESCRREGRLGYPYFSRSIVPSRNSEMQPTLDENHRRFGRLGYRDFARPIVHPWRRENRGKRGRRDRQHSLPQVLAIEELRPMQMPVASSNGPRRLSQLRDEKRNVHAGRYGSENHVPRQLKGALSTDFEGPKSLSELLKDKKKFTSVSDSWNESATDYEATYQPKRSVINGYPDEETEVYHRSAANRLDGCYKSDFSHNAEEDDDDLARKVARILA</sequence>
<evidence type="ECO:0000256" key="4">
    <source>
        <dbReference type="ARBA" id="ARBA00022833"/>
    </source>
</evidence>
<keyword evidence="4 6" id="KW-0862">Zinc</keyword>
<accession>A0A1D1XEC2</accession>
<evidence type="ECO:0000256" key="1">
    <source>
        <dbReference type="ARBA" id="ARBA00022723"/>
    </source>
</evidence>
<dbReference type="GO" id="GO:0003729">
    <property type="term" value="F:mRNA binding"/>
    <property type="evidence" value="ECO:0007669"/>
    <property type="project" value="TreeGrafter"/>
</dbReference>
<feature type="zinc finger region" description="C3H1-type" evidence="6">
    <location>
        <begin position="22"/>
        <end position="51"/>
    </location>
</feature>
<feature type="zinc finger region" description="C3H1-type" evidence="6">
    <location>
        <begin position="101"/>
        <end position="128"/>
    </location>
</feature>
<feature type="domain" description="C3H1-type" evidence="8">
    <location>
        <begin position="101"/>
        <end position="128"/>
    </location>
</feature>
<dbReference type="PROSITE" id="PS50103">
    <property type="entry name" value="ZF_C3H1"/>
    <property type="match status" value="3"/>
</dbReference>
<dbReference type="SMART" id="SM00356">
    <property type="entry name" value="ZnF_C3H1"/>
    <property type="match status" value="3"/>
</dbReference>
<keyword evidence="1 6" id="KW-0479">Metal-binding</keyword>
<proteinExistence type="predicted"/>
<keyword evidence="2" id="KW-0677">Repeat</keyword>
<dbReference type="InterPro" id="IPR000571">
    <property type="entry name" value="Znf_CCCH"/>
</dbReference>
<feature type="domain" description="C3H1-type" evidence="8">
    <location>
        <begin position="53"/>
        <end position="79"/>
    </location>
</feature>
<gene>
    <name evidence="9" type="primary">Os05g0176400_1</name>
    <name evidence="10" type="synonym">Os05g0176400_0</name>
    <name evidence="9" type="ORF">g.114381</name>
    <name evidence="10" type="ORF">g.114382</name>
</gene>
<evidence type="ECO:0000256" key="6">
    <source>
        <dbReference type="PROSITE-ProRule" id="PRU00723"/>
    </source>
</evidence>
<evidence type="ECO:0000256" key="3">
    <source>
        <dbReference type="ARBA" id="ARBA00022771"/>
    </source>
</evidence>
<feature type="region of interest" description="Disordered" evidence="7">
    <location>
        <begin position="198"/>
        <end position="260"/>
    </location>
</feature>
<evidence type="ECO:0000313" key="9">
    <source>
        <dbReference type="EMBL" id="JAT40762.1"/>
    </source>
</evidence>
<reference evidence="9" key="1">
    <citation type="submission" date="2015-07" db="EMBL/GenBank/DDBJ databases">
        <title>Transcriptome Assembly of Anthurium amnicola.</title>
        <authorList>
            <person name="Suzuki J."/>
        </authorList>
    </citation>
    <scope>NUCLEOTIDE SEQUENCE</scope>
</reference>
<dbReference type="AlphaFoldDB" id="A0A1D1XEC2"/>
<dbReference type="Pfam" id="PF15663">
    <property type="entry name" value="zf-CCCH_3"/>
    <property type="match status" value="1"/>
</dbReference>
<evidence type="ECO:0000256" key="5">
    <source>
        <dbReference type="ARBA" id="ARBA00023125"/>
    </source>
</evidence>
<evidence type="ECO:0000313" key="10">
    <source>
        <dbReference type="EMBL" id="JAT56293.1"/>
    </source>
</evidence>
<protein>
    <submittedName>
        <fullName evidence="9">Zinc finger CCCH domain-containing protein 34</fullName>
    </submittedName>
</protein>
<evidence type="ECO:0000256" key="7">
    <source>
        <dbReference type="SAM" id="MobiDB-lite"/>
    </source>
</evidence>
<dbReference type="PANTHER" id="PTHR15725:SF0">
    <property type="entry name" value="ZINC FINGER CCCH DOMAIN-CONTAINING PROTEIN 32-LIKE"/>
    <property type="match status" value="1"/>
</dbReference>
<feature type="compositionally biased region" description="Polar residues" evidence="7">
    <location>
        <begin position="142"/>
        <end position="163"/>
    </location>
</feature>
<evidence type="ECO:0000256" key="2">
    <source>
        <dbReference type="ARBA" id="ARBA00022737"/>
    </source>
</evidence>
<evidence type="ECO:0000259" key="8">
    <source>
        <dbReference type="PROSITE" id="PS50103"/>
    </source>
</evidence>
<dbReference type="PANTHER" id="PTHR15725">
    <property type="entry name" value="ZN-FINGER, C-X8-C-X5-C-X3-H TYPE-CONTAINING"/>
    <property type="match status" value="1"/>
</dbReference>
<feature type="region of interest" description="Disordered" evidence="7">
    <location>
        <begin position="137"/>
        <end position="179"/>
    </location>
</feature>
<dbReference type="FunFam" id="4.10.1000.10:FF:000021">
    <property type="entry name" value="Zinc finger CCCH domain-containing protein 17"/>
    <property type="match status" value="1"/>
</dbReference>
<feature type="domain" description="C3H1-type" evidence="8">
    <location>
        <begin position="22"/>
        <end position="51"/>
    </location>
</feature>
<feature type="zinc finger region" description="C3H1-type" evidence="6">
    <location>
        <begin position="53"/>
        <end position="79"/>
    </location>
</feature>
<organism evidence="9">
    <name type="scientific">Anthurium amnicola</name>
    <dbReference type="NCBI Taxonomy" id="1678845"/>
    <lineage>
        <taxon>Eukaryota</taxon>
        <taxon>Viridiplantae</taxon>
        <taxon>Streptophyta</taxon>
        <taxon>Embryophyta</taxon>
        <taxon>Tracheophyta</taxon>
        <taxon>Spermatophyta</taxon>
        <taxon>Magnoliopsida</taxon>
        <taxon>Liliopsida</taxon>
        <taxon>Araceae</taxon>
        <taxon>Pothoideae</taxon>
        <taxon>Potheae</taxon>
        <taxon>Anthurium</taxon>
    </lineage>
</organism>
<dbReference type="EMBL" id="GDJX01011643">
    <property type="protein sequence ID" value="JAT56293.1"/>
    <property type="molecule type" value="Transcribed_RNA"/>
</dbReference>
<dbReference type="Gene3D" id="4.10.1000.10">
    <property type="entry name" value="Zinc finger, CCCH-type"/>
    <property type="match status" value="1"/>
</dbReference>
<feature type="compositionally biased region" description="Basic and acidic residues" evidence="7">
    <location>
        <begin position="228"/>
        <end position="256"/>
    </location>
</feature>
<name>A0A1D1XEC2_9ARAE</name>
<dbReference type="Pfam" id="PF14608">
    <property type="entry name" value="zf-CCCH_2"/>
    <property type="match status" value="1"/>
</dbReference>
<dbReference type="GO" id="GO:0003677">
    <property type="term" value="F:DNA binding"/>
    <property type="evidence" value="ECO:0007669"/>
    <property type="project" value="UniProtKB-KW"/>
</dbReference>
<keyword evidence="5" id="KW-0238">DNA-binding</keyword>